<accession>A0A401ITZ7</accession>
<dbReference type="AlphaFoldDB" id="A0A401ITZ7"/>
<dbReference type="Proteomes" id="UP000286848">
    <property type="component" value="Unassembled WGS sequence"/>
</dbReference>
<name>A0A401ITZ7_9LACO</name>
<keyword evidence="2" id="KW-1185">Reference proteome</keyword>
<evidence type="ECO:0000313" key="1">
    <source>
        <dbReference type="EMBL" id="GBG94986.1"/>
    </source>
</evidence>
<gene>
    <name evidence="1" type="ORF">LFYK43_14450</name>
</gene>
<dbReference type="OrthoDB" id="9959508at2"/>
<sequence>MEIKMMSLEYSFDENGKTDCVSANFNGGQDKEYINARVCVTPADLAEEQDIDDLSRKQLEKLARARLAEIAAVSEQPAEKGE</sequence>
<organism evidence="1 2">
    <name type="scientific">Ligilactobacillus salitolerans</name>
    <dbReference type="NCBI Taxonomy" id="1808352"/>
    <lineage>
        <taxon>Bacteria</taxon>
        <taxon>Bacillati</taxon>
        <taxon>Bacillota</taxon>
        <taxon>Bacilli</taxon>
        <taxon>Lactobacillales</taxon>
        <taxon>Lactobacillaceae</taxon>
        <taxon>Ligilactobacillus</taxon>
    </lineage>
</organism>
<comment type="caution">
    <text evidence="1">The sequence shown here is derived from an EMBL/GenBank/DDBJ whole genome shotgun (WGS) entry which is preliminary data.</text>
</comment>
<dbReference type="RefSeq" id="WP_124976889.1">
    <property type="nucleotide sequence ID" value="NZ_BFFP01000022.1"/>
</dbReference>
<proteinExistence type="predicted"/>
<evidence type="ECO:0000313" key="2">
    <source>
        <dbReference type="Proteomes" id="UP000286848"/>
    </source>
</evidence>
<reference evidence="1 2" key="1">
    <citation type="journal article" date="2019" name="Int. J. Syst. Evol. Microbiol.">
        <title>Lactobacillus salitolerans sp. nov., a novel lactic acid bacterium isolated from spent mushroom substrates.</title>
        <authorList>
            <person name="Tohno M."/>
            <person name="Tanizawa Y."/>
            <person name="Kojima Y."/>
            <person name="Sakamoto M."/>
            <person name="Nakamura Y."/>
            <person name="Ohkuma M."/>
            <person name="Kobayashi H."/>
        </authorList>
    </citation>
    <scope>NUCLEOTIDE SEQUENCE [LARGE SCALE GENOMIC DNA]</scope>
    <source>
        <strain evidence="1 2">YK43</strain>
    </source>
</reference>
<dbReference type="EMBL" id="BFFP01000022">
    <property type="protein sequence ID" value="GBG94986.1"/>
    <property type="molecule type" value="Genomic_DNA"/>
</dbReference>
<protein>
    <submittedName>
        <fullName evidence="1">Uncharacterized protein</fullName>
    </submittedName>
</protein>